<evidence type="ECO:0000313" key="2">
    <source>
        <dbReference type="Ensembl" id="ENSMMUP00000074438.1"/>
    </source>
</evidence>
<reference evidence="2" key="2">
    <citation type="submission" date="2019-01" db="EMBL/GenBank/DDBJ databases">
        <authorList>
            <person name="Graves T."/>
            <person name="Eichler E.E."/>
            <person name="Wilson R.K."/>
        </authorList>
    </citation>
    <scope>NUCLEOTIDE SEQUENCE [LARGE SCALE GENOMIC DNA]</scope>
    <source>
        <strain evidence="2">17573</strain>
    </source>
</reference>
<dbReference type="Proteomes" id="UP000006718">
    <property type="component" value="Chromosome 6"/>
</dbReference>
<protein>
    <submittedName>
        <fullName evidence="2">Uncharacterized protein</fullName>
    </submittedName>
</protein>
<reference evidence="2" key="4">
    <citation type="submission" date="2025-09" db="UniProtKB">
        <authorList>
            <consortium name="Ensembl"/>
        </authorList>
    </citation>
    <scope>IDENTIFICATION</scope>
    <source>
        <strain evidence="2">17573</strain>
    </source>
</reference>
<dbReference type="Ensembl" id="ENSMMUT00000085715.1">
    <property type="protein sequence ID" value="ENSMMUP00000074438.1"/>
    <property type="gene ID" value="ENSMMUG00000058950.1"/>
</dbReference>
<accession>A0A5F8ABY5</accession>
<dbReference type="OMA" id="SARAVWN"/>
<name>A0A5F8ABY5_MACMU</name>
<feature type="compositionally biased region" description="Polar residues" evidence="1">
    <location>
        <begin position="90"/>
        <end position="106"/>
    </location>
</feature>
<reference evidence="3" key="1">
    <citation type="journal article" date="2007" name="Science">
        <title>Evolutionary and biomedical insights from the rhesus macaque genome.</title>
        <authorList>
            <person name="Gibbs R.A."/>
            <person name="Rogers J."/>
            <person name="Katze M.G."/>
            <person name="Bumgarner R."/>
            <person name="Weinstock G.M."/>
            <person name="Mardis E.R."/>
            <person name="Remington K.A."/>
            <person name="Strausberg R.L."/>
            <person name="Venter J.C."/>
            <person name="Wilson R.K."/>
            <person name="Batzer M.A."/>
            <person name="Bustamante C.D."/>
            <person name="Eichler E.E."/>
            <person name="Hahn M.W."/>
            <person name="Hardison R.C."/>
            <person name="Makova K.D."/>
            <person name="Miller W."/>
            <person name="Milosavljevic A."/>
            <person name="Palermo R.E."/>
            <person name="Siepel A."/>
            <person name="Sikela J.M."/>
            <person name="Attaway T."/>
            <person name="Bell S."/>
            <person name="Bernard K.E."/>
            <person name="Buhay C.J."/>
            <person name="Chandrabose M.N."/>
            <person name="Dao M."/>
            <person name="Davis C."/>
            <person name="Delehaunty K.D."/>
            <person name="Ding Y."/>
            <person name="Dinh H.H."/>
            <person name="Dugan-Rocha S."/>
            <person name="Fulton L.A."/>
            <person name="Gabisi R.A."/>
            <person name="Garner T.T."/>
            <person name="Godfrey J."/>
            <person name="Hawes A.C."/>
            <person name="Hernandez J."/>
            <person name="Hines S."/>
            <person name="Holder M."/>
            <person name="Hume J."/>
            <person name="Jhangiani S.N."/>
            <person name="Joshi V."/>
            <person name="Khan Z.M."/>
            <person name="Kirkness E.F."/>
            <person name="Cree A."/>
            <person name="Fowler R.G."/>
            <person name="Lee S."/>
            <person name="Lewis L.R."/>
            <person name="Li Z."/>
            <person name="Liu Y.-S."/>
            <person name="Moore S.M."/>
            <person name="Muzny D."/>
            <person name="Nazareth L.V."/>
            <person name="Ngo D.N."/>
            <person name="Okwuonu G.O."/>
            <person name="Pai G."/>
            <person name="Parker D."/>
            <person name="Paul H.A."/>
            <person name="Pfannkoch C."/>
            <person name="Pohl C.S."/>
            <person name="Rogers Y.-H.C."/>
            <person name="Ruiz S.J."/>
            <person name="Sabo A."/>
            <person name="Santibanez J."/>
            <person name="Schneider B.W."/>
            <person name="Smith S.M."/>
            <person name="Sodergren E."/>
            <person name="Svatek A.F."/>
            <person name="Utterback T.R."/>
            <person name="Vattathil S."/>
            <person name="Warren W."/>
            <person name="White C.S."/>
            <person name="Chinwalla A.T."/>
            <person name="Feng Y."/>
            <person name="Halpern A.L."/>
            <person name="Hillier L.W."/>
            <person name="Huang X."/>
            <person name="Minx P."/>
            <person name="Nelson J.O."/>
            <person name="Pepin K.H."/>
            <person name="Qin X."/>
            <person name="Sutton G.G."/>
            <person name="Venter E."/>
            <person name="Walenz B.P."/>
            <person name="Wallis J.W."/>
            <person name="Worley K.C."/>
            <person name="Yang S.-P."/>
            <person name="Jones S.M."/>
            <person name="Marra M.A."/>
            <person name="Rocchi M."/>
            <person name="Schein J.E."/>
            <person name="Baertsch R."/>
            <person name="Clarke L."/>
            <person name="Csuros M."/>
            <person name="Glasscock J."/>
            <person name="Harris R.A."/>
            <person name="Havlak P."/>
            <person name="Jackson A.R."/>
            <person name="Jiang H."/>
            <person name="Liu Y."/>
            <person name="Messina D.N."/>
            <person name="Shen Y."/>
            <person name="Song H.X.-Z."/>
            <person name="Wylie T."/>
            <person name="Zhang L."/>
            <person name="Birney E."/>
            <person name="Han K."/>
            <person name="Konkel M.K."/>
            <person name="Lee J."/>
            <person name="Smit A.F.A."/>
            <person name="Ullmer B."/>
            <person name="Wang H."/>
            <person name="Xing J."/>
            <person name="Burhans R."/>
            <person name="Cheng Z."/>
            <person name="Karro J.E."/>
            <person name="Ma J."/>
            <person name="Raney B."/>
            <person name="She X."/>
            <person name="Cox M.J."/>
            <person name="Demuth J.P."/>
            <person name="Dumas L.J."/>
            <person name="Han S.-G."/>
            <person name="Hopkins J."/>
            <person name="Karimpour-Fard A."/>
            <person name="Kim Y.H."/>
            <person name="Pollack J.R."/>
            <person name="Vinar T."/>
            <person name="Addo-Quaye C."/>
            <person name="Degenhardt J."/>
            <person name="Denby A."/>
            <person name="Hubisz M.J."/>
            <person name="Indap A."/>
            <person name="Kosiol C."/>
            <person name="Lahn B.T."/>
            <person name="Lawson H.A."/>
            <person name="Marklein A."/>
            <person name="Nielsen R."/>
            <person name="Vallender E.J."/>
            <person name="Clark A.G."/>
            <person name="Ferguson B."/>
            <person name="Hernandez R.D."/>
            <person name="Hirani K."/>
            <person name="Kehrer-Sawatzki H."/>
            <person name="Kolb J."/>
            <person name="Patil S."/>
            <person name="Pu L.-L."/>
            <person name="Ren Y."/>
            <person name="Smith D.G."/>
            <person name="Wheeler D.A."/>
            <person name="Schenck I."/>
            <person name="Ball E.V."/>
            <person name="Chen R."/>
            <person name="Cooper D.N."/>
            <person name="Giardine B."/>
            <person name="Hsu F."/>
            <person name="Kent W.J."/>
            <person name="Lesk A."/>
            <person name="Nelson D.L."/>
            <person name="O'brien W.E."/>
            <person name="Pruefer K."/>
            <person name="Stenson P.D."/>
            <person name="Wallace J.C."/>
            <person name="Ke H."/>
            <person name="Liu X.-M."/>
            <person name="Wang P."/>
            <person name="Xiang A.P."/>
            <person name="Yang F."/>
            <person name="Barber G.P."/>
            <person name="Haussler D."/>
            <person name="Karolchik D."/>
            <person name="Kern A.D."/>
            <person name="Kuhn R.M."/>
            <person name="Smith K.E."/>
            <person name="Zwieg A.S."/>
        </authorList>
    </citation>
    <scope>NUCLEOTIDE SEQUENCE [LARGE SCALE GENOMIC DNA]</scope>
    <source>
        <strain evidence="3">17573</strain>
    </source>
</reference>
<reference evidence="2" key="3">
    <citation type="submission" date="2025-08" db="UniProtKB">
        <authorList>
            <consortium name="Ensembl"/>
        </authorList>
    </citation>
    <scope>IDENTIFICATION</scope>
    <source>
        <strain evidence="2">17573</strain>
    </source>
</reference>
<dbReference type="Bgee" id="ENSMMUG00000058950">
    <property type="expression patterns" value="Expressed in dorsolateral prefrontal cortex and 1 other cell type or tissue"/>
</dbReference>
<keyword evidence="3" id="KW-1185">Reference proteome</keyword>
<feature type="region of interest" description="Disordered" evidence="1">
    <location>
        <begin position="90"/>
        <end position="143"/>
    </location>
</feature>
<evidence type="ECO:0000256" key="1">
    <source>
        <dbReference type="SAM" id="MobiDB-lite"/>
    </source>
</evidence>
<evidence type="ECO:0000313" key="3">
    <source>
        <dbReference type="Proteomes" id="UP000006718"/>
    </source>
</evidence>
<sequence>MVSWATAWPCCSGQTQDLVPWVLAALAPAVAKRDQGTVWAVASEGTSPKPWQLPHGIGPAGVQKSRAEAWQPLPRFQRIYGNAWMSRQKSAAGSKPSWRTSTSAMQRENVGLEPPHRVPSGALPTRAVRRELPSCRPQTGRSTKACTVGLEKLWAHNASP</sequence>
<dbReference type="GeneTree" id="ENSGT01130000278534"/>
<dbReference type="VEuPathDB" id="HostDB:ENSMMUG00000058950"/>
<dbReference type="AlphaFoldDB" id="A0A5F8ABY5"/>
<dbReference type="InParanoid" id="A0A5F8ABY5"/>
<organism evidence="2 3">
    <name type="scientific">Macaca mulatta</name>
    <name type="common">Rhesus macaque</name>
    <dbReference type="NCBI Taxonomy" id="9544"/>
    <lineage>
        <taxon>Eukaryota</taxon>
        <taxon>Metazoa</taxon>
        <taxon>Chordata</taxon>
        <taxon>Craniata</taxon>
        <taxon>Vertebrata</taxon>
        <taxon>Euteleostomi</taxon>
        <taxon>Mammalia</taxon>
        <taxon>Eutheria</taxon>
        <taxon>Euarchontoglires</taxon>
        <taxon>Primates</taxon>
        <taxon>Haplorrhini</taxon>
        <taxon>Catarrhini</taxon>
        <taxon>Cercopithecidae</taxon>
        <taxon>Cercopithecinae</taxon>
        <taxon>Macaca</taxon>
    </lineage>
</organism>
<proteinExistence type="predicted"/>